<dbReference type="AlphaFoldDB" id="A0A8J7I9Z6"/>
<keyword evidence="2" id="KW-1185">Reference proteome</keyword>
<organism evidence="1 2">
    <name type="scientific">Dendronalium phyllosphericum CENA369</name>
    <dbReference type="NCBI Taxonomy" id="1725256"/>
    <lineage>
        <taxon>Bacteria</taxon>
        <taxon>Bacillati</taxon>
        <taxon>Cyanobacteriota</taxon>
        <taxon>Cyanophyceae</taxon>
        <taxon>Nostocales</taxon>
        <taxon>Nostocaceae</taxon>
        <taxon>Dendronalium</taxon>
        <taxon>Dendronalium phyllosphericum</taxon>
    </lineage>
</organism>
<evidence type="ECO:0000313" key="1">
    <source>
        <dbReference type="EMBL" id="MBH8575826.1"/>
    </source>
</evidence>
<sequence length="67" mass="7372">RQIERSINECDQATSEVVRGYCLAVRGSLTNDGRPPLDASGLKLQERLSLIEASLERVAKKGAYQNP</sequence>
<comment type="caution">
    <text evidence="1">The sequence shown here is derived from an EMBL/GenBank/DDBJ whole genome shotgun (WGS) entry which is preliminary data.</text>
</comment>
<accession>A0A8J7I9Z6</accession>
<dbReference type="EMBL" id="JAECZA010000209">
    <property type="protein sequence ID" value="MBH8575826.1"/>
    <property type="molecule type" value="Genomic_DNA"/>
</dbReference>
<protein>
    <submittedName>
        <fullName evidence="1">ISNCY family transposase</fullName>
    </submittedName>
</protein>
<dbReference type="Proteomes" id="UP000662314">
    <property type="component" value="Unassembled WGS sequence"/>
</dbReference>
<gene>
    <name evidence="1" type="ORF">I8752_23060</name>
</gene>
<proteinExistence type="predicted"/>
<reference evidence="1 2" key="1">
    <citation type="journal article" date="2021" name="Int. J. Syst. Evol. Microbiol.">
        <title>Amazonocrinis nigriterrae gen. nov., sp. nov., Atlanticothrix silvestris gen. nov., sp. nov. and Dendronalium phyllosphericum gen. nov., sp. nov., nostocacean cyanobacteria from Brazilian environments.</title>
        <authorList>
            <person name="Alvarenga D.O."/>
            <person name="Andreote A.P.D."/>
            <person name="Branco L.H.Z."/>
            <person name="Delbaje E."/>
            <person name="Cruz R.B."/>
            <person name="Varani A.M."/>
            <person name="Fiore M.F."/>
        </authorList>
    </citation>
    <scope>NUCLEOTIDE SEQUENCE [LARGE SCALE GENOMIC DNA]</scope>
    <source>
        <strain evidence="1 2">CENA369</strain>
    </source>
</reference>
<evidence type="ECO:0000313" key="2">
    <source>
        <dbReference type="Proteomes" id="UP000662314"/>
    </source>
</evidence>
<name>A0A8J7I9Z6_9NOST</name>
<feature type="non-terminal residue" evidence="1">
    <location>
        <position position="1"/>
    </location>
</feature>